<dbReference type="Proteomes" id="UP000291343">
    <property type="component" value="Unassembled WGS sequence"/>
</dbReference>
<keyword evidence="3" id="KW-1185">Reference proteome</keyword>
<protein>
    <submittedName>
        <fullName evidence="2">Uncharacterized protein</fullName>
    </submittedName>
</protein>
<name>A0A482XRK4_LAOST</name>
<evidence type="ECO:0000256" key="1">
    <source>
        <dbReference type="SAM" id="MobiDB-lite"/>
    </source>
</evidence>
<feature type="compositionally biased region" description="Basic and acidic residues" evidence="1">
    <location>
        <begin position="265"/>
        <end position="318"/>
    </location>
</feature>
<feature type="compositionally biased region" description="Basic and acidic residues" evidence="1">
    <location>
        <begin position="427"/>
        <end position="439"/>
    </location>
</feature>
<feature type="region of interest" description="Disordered" evidence="1">
    <location>
        <begin position="1"/>
        <end position="112"/>
    </location>
</feature>
<organism evidence="2 3">
    <name type="scientific">Laodelphax striatellus</name>
    <name type="common">Small brown planthopper</name>
    <name type="synonym">Delphax striatella</name>
    <dbReference type="NCBI Taxonomy" id="195883"/>
    <lineage>
        <taxon>Eukaryota</taxon>
        <taxon>Metazoa</taxon>
        <taxon>Ecdysozoa</taxon>
        <taxon>Arthropoda</taxon>
        <taxon>Hexapoda</taxon>
        <taxon>Insecta</taxon>
        <taxon>Pterygota</taxon>
        <taxon>Neoptera</taxon>
        <taxon>Paraneoptera</taxon>
        <taxon>Hemiptera</taxon>
        <taxon>Auchenorrhyncha</taxon>
        <taxon>Fulgoroidea</taxon>
        <taxon>Delphacidae</taxon>
        <taxon>Criomorphinae</taxon>
        <taxon>Laodelphax</taxon>
    </lineage>
</organism>
<sequence>MSGREARSRFAGMRRQTSDPDASRSRERDSSRESSNQREVRCGCQYFQTDSLLPERQSLVGTRPPSRQDVSSSRTDMNGDHEYEPINPMASQRSPPPVMKVTDTEAAPKKKKAASARITYIDNDPNFIHIPLHGSDESVQDLQETYLQIPTDDKVVVPQEADADADIEDAQEDDKDFDDEDLSAQEIQNRMEERFFAPSPTTESRTDCEFNTSQIDSSALEDLPLKREARKAGTDSKVGFQQKIKSHAGKLRTKFRNISKPKISLPDRPKFNLPDRPKFKMPERPKINLPDRPKFNLPDRPKFNLPDRPKFNLPDRPKFNMPQRPKLSMPNFNLSKPRTSSSLRRPLRDRNQFHSSAQTTYGGKKNLFDTLNFRTYPRFFNKKKRIAEENARIRGRAMTPPPRMETDSIPSSPGSSKVPRNQSWVQKYRDIKYVDDENRSNQSDKMSNSLKAMSSFDDEAEDDSAGFRDQDFNGATSLDETKRKLKAISASSIQDSEKEQRSSGSSSDRHRKGVLEEIDSDEFFLRQKGLSREDVDVSRYLSLEIRDAFRSPQNALARMDTDPFDDEMCDAEVDLKKLTSAIQETFRNSKEDLEEEDEVEFEREEIEPKRPSRSRSLKSKQSTQSRSSIGRESMGDERENYKTYPPVRPSRKQSMQSTDKQSITTSDIKDLDLDDESNEVDLERISIPNFEQQSFITQSTNETWAQATQPPLPPKRRKSQKSLNKDSESMIDEVCPDDDWLDEVNAQLMVPGEVTALQIETKAPTINIEQPTYDSPPVAPLRKSRSRATSLADEDRTSRGCDSLISEARSMPNDEFPVRNAREDDGNDMFGYATVEKPPISKTLERPQRQKKNKPNRPPPPNRFNKKKASTHMMNLKNQSINFFFTYPRRAMKSLNRDQQPPVRPVRNYSTIGPSRPPRRTKVFKEPVYAEGDNIPFMDESEKETIDSSTPKIQHVADEEDKPLKDLIDGDAKDLQSGDVIEKMKGRPLPAPPRPPRKSKTEEQLRESMNIADDEVCDFDEDGIVVSEKINIQITPKTGRSCTDIESELCVDDTEPTVQVEEVCTVEEVVTTTTEVKKDQKEREESKTSPGKEIQEKIEGEKKEGPFAAFKEMISQKKREFFEPKKDKEISPTKQESSEQKSKESREKSPIFKFISLRSGSGQTDSQVEEANVSTQTDPLPEGYLVEEEQQTTEENRTASASSPPPSVSYTSELKTDSATNQPPVQIQTVIEKRVVVAPDEDTEVSFLKAKKLQVSELDVEKINVSELQANKISVSNIDGVSMQLSEISSKAGNLVVNGVELPTEFLQSLRQASSSQEGQTPSQTSETSDLPSLKIPPADSTQPPPPVVVYPSQTPIIIYPPQVNNGSGPVTQQTISVHPAHITPFYASGFDTSSSPPSPIPRTRSPPRDLPADTSSGSLLPVVKKLDESSAADEGVKTCPRPILPSGAVARPTAAHLTHELMLIGRDTLGDIISQIITGLNHYFPDGEKRRDAQTAACIVLVLIAGLMLLGLGGEDKAVHHHHWDFFPPPR</sequence>
<feature type="region of interest" description="Disordered" evidence="1">
    <location>
        <begin position="1072"/>
        <end position="1225"/>
    </location>
</feature>
<feature type="compositionally biased region" description="Basic and acidic residues" evidence="1">
    <location>
        <begin position="1114"/>
        <end position="1150"/>
    </location>
</feature>
<proteinExistence type="predicted"/>
<feature type="compositionally biased region" description="Low complexity" evidence="1">
    <location>
        <begin position="334"/>
        <end position="343"/>
    </location>
</feature>
<feature type="region of interest" description="Disordered" evidence="1">
    <location>
        <begin position="390"/>
        <end position="474"/>
    </location>
</feature>
<dbReference type="EMBL" id="QKKF02002849">
    <property type="protein sequence ID" value="RZF48120.1"/>
    <property type="molecule type" value="Genomic_DNA"/>
</dbReference>
<feature type="compositionally biased region" description="Polar residues" evidence="1">
    <location>
        <begin position="440"/>
        <end position="452"/>
    </location>
</feature>
<feature type="region of interest" description="Disordered" evidence="1">
    <location>
        <begin position="585"/>
        <end position="731"/>
    </location>
</feature>
<feature type="region of interest" description="Disordered" evidence="1">
    <location>
        <begin position="255"/>
        <end position="343"/>
    </location>
</feature>
<feature type="region of interest" description="Disordered" evidence="1">
    <location>
        <begin position="936"/>
        <end position="964"/>
    </location>
</feature>
<dbReference type="OrthoDB" id="6782661at2759"/>
<feature type="compositionally biased region" description="Acidic residues" evidence="1">
    <location>
        <begin position="592"/>
        <end position="605"/>
    </location>
</feature>
<feature type="compositionally biased region" description="Polar residues" evidence="1">
    <location>
        <begin position="1310"/>
        <end position="1331"/>
    </location>
</feature>
<dbReference type="InParanoid" id="A0A482XRK4"/>
<feature type="compositionally biased region" description="Polar residues" evidence="1">
    <location>
        <begin position="1210"/>
        <end position="1225"/>
    </location>
</feature>
<feature type="compositionally biased region" description="Basic and acidic residues" evidence="1">
    <location>
        <begin position="223"/>
        <end position="234"/>
    </location>
</feature>
<feature type="region of interest" description="Disordered" evidence="1">
    <location>
        <begin position="981"/>
        <end position="1013"/>
    </location>
</feature>
<feature type="compositionally biased region" description="Basic and acidic residues" evidence="1">
    <location>
        <begin position="16"/>
        <end position="41"/>
    </location>
</feature>
<comment type="caution">
    <text evidence="2">The sequence shown here is derived from an EMBL/GenBank/DDBJ whole genome shotgun (WGS) entry which is preliminary data.</text>
</comment>
<feature type="region of interest" description="Disordered" evidence="1">
    <location>
        <begin position="489"/>
        <end position="514"/>
    </location>
</feature>
<feature type="compositionally biased region" description="Polar residues" evidence="1">
    <location>
        <begin position="408"/>
        <end position="425"/>
    </location>
</feature>
<gene>
    <name evidence="2" type="ORF">LSTR_LSTR002186</name>
</gene>
<feature type="region of interest" description="Disordered" evidence="1">
    <location>
        <begin position="832"/>
        <end position="868"/>
    </location>
</feature>
<feature type="compositionally biased region" description="Polar residues" evidence="1">
    <location>
        <begin position="652"/>
        <end position="666"/>
    </location>
</feature>
<feature type="region of interest" description="Disordered" evidence="1">
    <location>
        <begin position="192"/>
        <end position="239"/>
    </location>
</feature>
<evidence type="ECO:0000313" key="2">
    <source>
        <dbReference type="EMBL" id="RZF48120.1"/>
    </source>
</evidence>
<dbReference type="STRING" id="195883.A0A482XRK4"/>
<feature type="region of interest" description="Disordered" evidence="1">
    <location>
        <begin position="895"/>
        <end position="920"/>
    </location>
</feature>
<feature type="compositionally biased region" description="Polar residues" evidence="1">
    <location>
        <begin position="199"/>
        <end position="217"/>
    </location>
</feature>
<feature type="region of interest" description="Disordered" evidence="1">
    <location>
        <begin position="1388"/>
        <end position="1418"/>
    </location>
</feature>
<feature type="compositionally biased region" description="Basic and acidic residues" evidence="1">
    <location>
        <begin position="1093"/>
        <end position="1105"/>
    </location>
</feature>
<evidence type="ECO:0000313" key="3">
    <source>
        <dbReference type="Proteomes" id="UP000291343"/>
    </source>
</evidence>
<feature type="region of interest" description="Disordered" evidence="1">
    <location>
        <begin position="1310"/>
        <end position="1349"/>
    </location>
</feature>
<accession>A0A482XRK4</accession>
<feature type="compositionally biased region" description="Low complexity" evidence="1">
    <location>
        <begin position="619"/>
        <end position="628"/>
    </location>
</feature>
<reference evidence="2 3" key="1">
    <citation type="journal article" date="2017" name="Gigascience">
        <title>Genome sequence of the small brown planthopper, Laodelphax striatellus.</title>
        <authorList>
            <person name="Zhu J."/>
            <person name="Jiang F."/>
            <person name="Wang X."/>
            <person name="Yang P."/>
            <person name="Bao Y."/>
            <person name="Zhao W."/>
            <person name="Wang W."/>
            <person name="Lu H."/>
            <person name="Wang Q."/>
            <person name="Cui N."/>
            <person name="Li J."/>
            <person name="Chen X."/>
            <person name="Luo L."/>
            <person name="Yu J."/>
            <person name="Kang L."/>
            <person name="Cui F."/>
        </authorList>
    </citation>
    <scope>NUCLEOTIDE SEQUENCE [LARGE SCALE GENOMIC DNA]</scope>
    <source>
        <strain evidence="2">Lst14</strain>
    </source>
</reference>
<feature type="compositionally biased region" description="Polar residues" evidence="1">
    <location>
        <begin position="689"/>
        <end position="709"/>
    </location>
</feature>
<feature type="compositionally biased region" description="Basic and acidic residues" evidence="1">
    <location>
        <begin position="1075"/>
        <end position="1087"/>
    </location>
</feature>
<feature type="region of interest" description="Disordered" evidence="1">
    <location>
        <begin position="767"/>
        <end position="798"/>
    </location>
</feature>